<feature type="non-terminal residue" evidence="1">
    <location>
        <position position="310"/>
    </location>
</feature>
<protein>
    <recommendedName>
        <fullName evidence="2">TonB-dependent receptor-like beta-barrel domain-containing protein</fullName>
    </recommendedName>
</protein>
<dbReference type="EMBL" id="UINC01129388">
    <property type="protein sequence ID" value="SVD09740.1"/>
    <property type="molecule type" value="Genomic_DNA"/>
</dbReference>
<feature type="non-terminal residue" evidence="1">
    <location>
        <position position="1"/>
    </location>
</feature>
<dbReference type="AlphaFoldDB" id="A0A382SIE8"/>
<name>A0A382SIE8_9ZZZZ</name>
<accession>A0A382SIE8</accession>
<evidence type="ECO:0000313" key="1">
    <source>
        <dbReference type="EMBL" id="SVD09740.1"/>
    </source>
</evidence>
<organism evidence="1">
    <name type="scientific">marine metagenome</name>
    <dbReference type="NCBI Taxonomy" id="408172"/>
    <lineage>
        <taxon>unclassified sequences</taxon>
        <taxon>metagenomes</taxon>
        <taxon>ecological metagenomes</taxon>
    </lineage>
</organism>
<evidence type="ECO:0008006" key="2">
    <source>
        <dbReference type="Google" id="ProtNLM"/>
    </source>
</evidence>
<reference evidence="1" key="1">
    <citation type="submission" date="2018-05" db="EMBL/GenBank/DDBJ databases">
        <authorList>
            <person name="Lanie J.A."/>
            <person name="Ng W.-L."/>
            <person name="Kazmierczak K.M."/>
            <person name="Andrzejewski T.M."/>
            <person name="Davidsen T.M."/>
            <person name="Wayne K.J."/>
            <person name="Tettelin H."/>
            <person name="Glass J.I."/>
            <person name="Rusch D."/>
            <person name="Podicherti R."/>
            <person name="Tsui H.-C.T."/>
            <person name="Winkler M.E."/>
        </authorList>
    </citation>
    <scope>NUCLEOTIDE SEQUENCE</scope>
</reference>
<gene>
    <name evidence="1" type="ORF">METZ01_LOCUS362594</name>
</gene>
<dbReference type="SUPFAM" id="SSF56935">
    <property type="entry name" value="Porins"/>
    <property type="match status" value="1"/>
</dbReference>
<sequence>NIGGDEFSYKAKYETSTIGAGIDNKYDELRGYNDFNLGFGGRVPKFKKLHYWISGQQTSYENYRVYKFDSLAYIHGDPGNTINKQNMVQPWDDVVGFRGFGFDNTWDIFGKLAYKASDKLRFQLSYWVVSAHRKIFSPSFLYWDKGQNEMFRDTDRIAFEMNHSLSAKTFYTIRYSWFNQNAFTGVRWSDSDSDGFPDWFEWSYGAGSRTNGEGDRAMSDIHNPFVVPYVVGANNKINYLRKDGNGPKDWNSGWYHGAIPGNYNWDVAEEFTDLNGDKIYQLGENFDDVDGNGIWTGPTLVEECEYRDGS</sequence>
<proteinExistence type="predicted"/>